<dbReference type="InterPro" id="IPR013785">
    <property type="entry name" value="Aldolase_TIM"/>
</dbReference>
<feature type="domain" description="Glycosyl-hydrolase 97 C-terminal oligomerisation" evidence="5">
    <location>
        <begin position="497"/>
        <end position="590"/>
    </location>
</feature>
<dbReference type="RefSeq" id="WP_013782137.1">
    <property type="nucleotide sequence ID" value="NC_015520.1"/>
</dbReference>
<dbReference type="PANTHER" id="PTHR35803:SF2">
    <property type="entry name" value="RETAINING ALPHA-GALACTOSIDASE"/>
    <property type="match status" value="1"/>
</dbReference>
<dbReference type="InterPro" id="IPR029486">
    <property type="entry name" value="GH97_N"/>
</dbReference>
<dbReference type="AlphaFoldDB" id="F3ZY18"/>
<evidence type="ECO:0000256" key="2">
    <source>
        <dbReference type="ARBA" id="ARBA00023295"/>
    </source>
</evidence>
<dbReference type="OrthoDB" id="57532at2"/>
<sequence>MRDYTQKDKNVWILNSPDEKIVVKIALDGHGQLYYNVLKDAKTVFYDSPLGISTDKANFSSELSFLSERRQTICESYTLMTGKRANCINHANELILRLKKKNHIMDFIMRAYNDGIAYRYFIPHHGNISVYNESSSFKIPKDSIGWAHEFVPHYEGFYNYRTFDELCKMEAGMPILIKTTDDCWALIAEAGVYGDYCGSHILGSGNDDGLLKVVFAPDQKNEIRSVCPFYTPWRVAIIGTKLSAIVESALIENLSPECELIDTSWIKPGRTAWSWWSGDPTDDYGTATGYVDFAASMGWEYYLCDAGWNEDWIPQLVNYAKEKGIGIWLWCHYKDLDTDDEIFDKLVRWASYGIKGMKVDFFESDSQERIRLYDKLAKACANLKLMLNYHGATKPAGERRRWPHIMTREGVLGAEYYRWSDGPTAEHNCTLPFTRNIIGAMDYTPVTFSNNREQTTWAHQLALSVIFESGIQHFADKPDGYYAIGEAAQFLKDCPTVWDDTILLDGYPGKYVSIARQRANKWFLASICGNNMSRDIELKLDFLESGICYNANIYKDGDNAKSIIVEHNTVKASDRIKIQLNKNGGCCISFYPTSPGL</sequence>
<organism evidence="6 7">
    <name type="scientific">Mahella australiensis (strain DSM 15567 / CIP 107919 / 50-1 BON)</name>
    <dbReference type="NCBI Taxonomy" id="697281"/>
    <lineage>
        <taxon>Bacteria</taxon>
        <taxon>Bacillati</taxon>
        <taxon>Bacillota</taxon>
        <taxon>Clostridia</taxon>
        <taxon>Thermoanaerobacterales</taxon>
        <taxon>Thermoanaerobacterales Family IV. Incertae Sedis</taxon>
        <taxon>Mahella</taxon>
    </lineage>
</organism>
<gene>
    <name evidence="6" type="ordered locus">Mahau_2569</name>
</gene>
<feature type="domain" description="Glycosyl-hydrolase 97 N-terminal" evidence="4">
    <location>
        <begin position="14"/>
        <end position="255"/>
    </location>
</feature>
<dbReference type="GO" id="GO:0016798">
    <property type="term" value="F:hydrolase activity, acting on glycosyl bonds"/>
    <property type="evidence" value="ECO:0007669"/>
    <property type="project" value="UniProtKB-KW"/>
</dbReference>
<name>F3ZY18_MAHA5</name>
<dbReference type="EMBL" id="CP002360">
    <property type="protein sequence ID" value="AEE97714.1"/>
    <property type="molecule type" value="Genomic_DNA"/>
</dbReference>
<dbReference type="Gene3D" id="2.60.40.1180">
    <property type="entry name" value="Golgi alpha-mannosidase II"/>
    <property type="match status" value="1"/>
</dbReference>
<accession>F3ZY18</accession>
<dbReference type="STRING" id="697281.Mahau_2569"/>
<dbReference type="GO" id="GO:0030246">
    <property type="term" value="F:carbohydrate binding"/>
    <property type="evidence" value="ECO:0007669"/>
    <property type="project" value="InterPro"/>
</dbReference>
<dbReference type="Gene3D" id="2.70.98.10">
    <property type="match status" value="1"/>
</dbReference>
<dbReference type="KEGG" id="mas:Mahau_2569"/>
<evidence type="ECO:0000259" key="4">
    <source>
        <dbReference type="Pfam" id="PF14508"/>
    </source>
</evidence>
<dbReference type="HOGENOM" id="CLU_011166_1_1_9"/>
<dbReference type="InterPro" id="IPR014718">
    <property type="entry name" value="GH-type_carb-bd"/>
</dbReference>
<dbReference type="SUPFAM" id="SSF51445">
    <property type="entry name" value="(Trans)glycosidases"/>
    <property type="match status" value="1"/>
</dbReference>
<evidence type="ECO:0000259" key="3">
    <source>
        <dbReference type="Pfam" id="PF10566"/>
    </source>
</evidence>
<evidence type="ECO:0000256" key="1">
    <source>
        <dbReference type="ARBA" id="ARBA00022801"/>
    </source>
</evidence>
<dbReference type="InterPro" id="IPR052720">
    <property type="entry name" value="Glycosyl_hydrolase_97"/>
</dbReference>
<dbReference type="Gene3D" id="3.20.20.70">
    <property type="entry name" value="Aldolase class I"/>
    <property type="match status" value="1"/>
</dbReference>
<dbReference type="InterPro" id="IPR019563">
    <property type="entry name" value="GH97_catalytic"/>
</dbReference>
<dbReference type="Proteomes" id="UP000008457">
    <property type="component" value="Chromosome"/>
</dbReference>
<proteinExistence type="predicted"/>
<dbReference type="Pfam" id="PF14508">
    <property type="entry name" value="GH97_N"/>
    <property type="match status" value="1"/>
</dbReference>
<dbReference type="InterPro" id="IPR029483">
    <property type="entry name" value="GH97_C"/>
</dbReference>
<reference evidence="7" key="1">
    <citation type="submission" date="2010-11" db="EMBL/GenBank/DDBJ databases">
        <title>The complete genome of Mahella australiensis DSM 15567.</title>
        <authorList>
            <consortium name="US DOE Joint Genome Institute (JGI-PGF)"/>
            <person name="Lucas S."/>
            <person name="Copeland A."/>
            <person name="Lapidus A."/>
            <person name="Bruce D."/>
            <person name="Goodwin L."/>
            <person name="Pitluck S."/>
            <person name="Kyrpides N."/>
            <person name="Mavromatis K."/>
            <person name="Pagani I."/>
            <person name="Ivanova N."/>
            <person name="Teshima H."/>
            <person name="Brettin T."/>
            <person name="Detter J.C."/>
            <person name="Han C."/>
            <person name="Tapia R."/>
            <person name="Land M."/>
            <person name="Hauser L."/>
            <person name="Markowitz V."/>
            <person name="Cheng J.-F."/>
            <person name="Hugenholtz P."/>
            <person name="Woyke T."/>
            <person name="Wu D."/>
            <person name="Spring S."/>
            <person name="Pukall R."/>
            <person name="Steenblock K."/>
            <person name="Schneider S."/>
            <person name="Klenk H.-P."/>
            <person name="Eisen J.A."/>
        </authorList>
    </citation>
    <scope>NUCLEOTIDE SEQUENCE [LARGE SCALE GENOMIC DNA]</scope>
    <source>
        <strain evidence="7">DSM 15567 / CIP 107919 / 50-1 BON</strain>
    </source>
</reference>
<dbReference type="Pfam" id="PF10566">
    <property type="entry name" value="Glyco_hydro_97"/>
    <property type="match status" value="1"/>
</dbReference>
<evidence type="ECO:0000313" key="6">
    <source>
        <dbReference type="EMBL" id="AEE97714.1"/>
    </source>
</evidence>
<evidence type="ECO:0000313" key="7">
    <source>
        <dbReference type="Proteomes" id="UP000008457"/>
    </source>
</evidence>
<evidence type="ECO:0000259" key="5">
    <source>
        <dbReference type="Pfam" id="PF14509"/>
    </source>
</evidence>
<dbReference type="PANTHER" id="PTHR35803">
    <property type="entry name" value="GLUCAN 1,4-ALPHA-GLUCOSIDASE SUSB-RELATED"/>
    <property type="match status" value="1"/>
</dbReference>
<dbReference type="InterPro" id="IPR013780">
    <property type="entry name" value="Glyco_hydro_b"/>
</dbReference>
<dbReference type="InterPro" id="IPR017853">
    <property type="entry name" value="GH"/>
</dbReference>
<keyword evidence="2" id="KW-0326">Glycosidase</keyword>
<keyword evidence="7" id="KW-1185">Reference proteome</keyword>
<protein>
    <submittedName>
        <fullName evidence="6">Glycoside hydrolase 97</fullName>
    </submittedName>
</protein>
<keyword evidence="1 6" id="KW-0378">Hydrolase</keyword>
<dbReference type="eggNOG" id="COG1082">
    <property type="taxonomic scope" value="Bacteria"/>
</dbReference>
<feature type="domain" description="Glycosyl-hydrolase 97 catalytic" evidence="3">
    <location>
        <begin position="286"/>
        <end position="411"/>
    </location>
</feature>
<dbReference type="Pfam" id="PF14509">
    <property type="entry name" value="GH97_C"/>
    <property type="match status" value="1"/>
</dbReference>
<reference evidence="6 7" key="2">
    <citation type="journal article" date="2011" name="Stand. Genomic Sci.">
        <title>Complete genome sequence of Mahella australiensis type strain (50-1 BON).</title>
        <authorList>
            <person name="Sikorski J."/>
            <person name="Teshima H."/>
            <person name="Nolan M."/>
            <person name="Lucas S."/>
            <person name="Hammon N."/>
            <person name="Deshpande S."/>
            <person name="Cheng J.F."/>
            <person name="Pitluck S."/>
            <person name="Liolios K."/>
            <person name="Pagani I."/>
            <person name="Ivanova N."/>
            <person name="Huntemann M."/>
            <person name="Mavromatis K."/>
            <person name="Ovchinikova G."/>
            <person name="Pati A."/>
            <person name="Tapia R."/>
            <person name="Han C."/>
            <person name="Goodwin L."/>
            <person name="Chen A."/>
            <person name="Palaniappan K."/>
            <person name="Land M."/>
            <person name="Hauser L."/>
            <person name="Ngatchou-Djao O.D."/>
            <person name="Rohde M."/>
            <person name="Pukall R."/>
            <person name="Spring S."/>
            <person name="Abt B."/>
            <person name="Goker M."/>
            <person name="Detter J.C."/>
            <person name="Woyke T."/>
            <person name="Bristow J."/>
            <person name="Markowitz V."/>
            <person name="Hugenholtz P."/>
            <person name="Eisen J.A."/>
            <person name="Kyrpides N.C."/>
            <person name="Klenk H.P."/>
            <person name="Lapidus A."/>
        </authorList>
    </citation>
    <scope>NUCLEOTIDE SEQUENCE [LARGE SCALE GENOMIC DNA]</scope>
    <source>
        <strain evidence="7">DSM 15567 / CIP 107919 / 50-1 BON</strain>
    </source>
</reference>